<comment type="similarity">
    <text evidence="1">Belongs to the glycosyltransferase 2 family.</text>
</comment>
<dbReference type="Proteomes" id="UP001139290">
    <property type="component" value="Unassembled WGS sequence"/>
</dbReference>
<keyword evidence="4" id="KW-0472">Membrane</keyword>
<evidence type="ECO:0000256" key="3">
    <source>
        <dbReference type="ARBA" id="ARBA00022679"/>
    </source>
</evidence>
<dbReference type="RefSeq" id="WP_058671716.1">
    <property type="nucleotide sequence ID" value="NZ_JAJJVQ010000011.1"/>
</dbReference>
<feature type="transmembrane region" description="Helical" evidence="4">
    <location>
        <begin position="273"/>
        <end position="293"/>
    </location>
</feature>
<keyword evidence="4" id="KW-0812">Transmembrane</keyword>
<reference evidence="6" key="1">
    <citation type="submission" date="2021-11" db="EMBL/GenBank/DDBJ databases">
        <title>Citrobacter meridianamericanus sp. nov. isolated from soil.</title>
        <authorList>
            <person name="Furlan J.P.R."/>
            <person name="Stehling E.G."/>
        </authorList>
    </citation>
    <scope>NUCLEOTIDE SEQUENCE</scope>
    <source>
        <strain evidence="6">BR102</strain>
    </source>
</reference>
<evidence type="ECO:0000256" key="2">
    <source>
        <dbReference type="ARBA" id="ARBA00022676"/>
    </source>
</evidence>
<dbReference type="InterPro" id="IPR001173">
    <property type="entry name" value="Glyco_trans_2-like"/>
</dbReference>
<evidence type="ECO:0000313" key="7">
    <source>
        <dbReference type="Proteomes" id="UP001139290"/>
    </source>
</evidence>
<accession>A0ABT1BEH1</accession>
<name>A0ABT1BEH1_9ENTR</name>
<evidence type="ECO:0000256" key="4">
    <source>
        <dbReference type="SAM" id="Phobius"/>
    </source>
</evidence>
<dbReference type="PANTHER" id="PTHR43630">
    <property type="entry name" value="POLY-BETA-1,6-N-ACETYL-D-GLUCOSAMINE SYNTHASE"/>
    <property type="match status" value="1"/>
</dbReference>
<proteinExistence type="inferred from homology"/>
<dbReference type="EMBL" id="JAJJVQ010000011">
    <property type="protein sequence ID" value="MCO5784270.1"/>
    <property type="molecule type" value="Genomic_DNA"/>
</dbReference>
<gene>
    <name evidence="6" type="ORF">LOD26_23580</name>
</gene>
<keyword evidence="7" id="KW-1185">Reference proteome</keyword>
<dbReference type="PANTHER" id="PTHR43630:SF1">
    <property type="entry name" value="POLY-BETA-1,6-N-ACETYL-D-GLUCOSAMINE SYNTHASE"/>
    <property type="match status" value="1"/>
</dbReference>
<evidence type="ECO:0000259" key="5">
    <source>
        <dbReference type="Pfam" id="PF00535"/>
    </source>
</evidence>
<dbReference type="Pfam" id="PF00535">
    <property type="entry name" value="Glycos_transf_2"/>
    <property type="match status" value="1"/>
</dbReference>
<dbReference type="InterPro" id="IPR029044">
    <property type="entry name" value="Nucleotide-diphossugar_trans"/>
</dbReference>
<organism evidence="6 7">
    <name type="scientific">Citrobacter meridianamericanus</name>
    <dbReference type="NCBI Taxonomy" id="2894201"/>
    <lineage>
        <taxon>Bacteria</taxon>
        <taxon>Pseudomonadati</taxon>
        <taxon>Pseudomonadota</taxon>
        <taxon>Gammaproteobacteria</taxon>
        <taxon>Enterobacterales</taxon>
        <taxon>Enterobacteriaceae</taxon>
        <taxon>Citrobacter</taxon>
    </lineage>
</organism>
<keyword evidence="4" id="KW-1133">Transmembrane helix</keyword>
<comment type="caution">
    <text evidence="6">The sequence shown here is derived from an EMBL/GenBank/DDBJ whole genome shotgun (WGS) entry which is preliminary data.</text>
</comment>
<dbReference type="Gene3D" id="3.90.550.10">
    <property type="entry name" value="Spore Coat Polysaccharide Biosynthesis Protein SpsA, Chain A"/>
    <property type="match status" value="1"/>
</dbReference>
<sequence>MKTLIFLMMCAAVVVWIVLTLRRKPSTQLASIDAVIPAYNEGPCIAASLTNLLNNPYIHQVICVNDGSTDNTPAVLDALQREWPGKLVVVHQSNTGKGGALMNGVRRATARQVFLTDADTRVPPDSRGLGYMLADIERGMDAVGGIPSSDLRGAGLLPHIRATVKMPMIIMKRTLQQVLGGAPFIISGACGLFRKDVLLAHPFSDRTKVEDLDLTWTLIANGYRVGQCNRCVVYPQECNTLREEWKRWRRWIAGYAVCMCLHWRLLLSRFGFFSILPMFWVVVLGIATYSLSWGRAALAGDPVGVLYAVFPLIWVGVVCSIATFSAVFHRAPALVMLAPFSVFYVLLAYAIWVTYGFSSFFTGREPVRDKPTRYAVVDDTGASAA</sequence>
<feature type="domain" description="Glycosyltransferase 2-like" evidence="5">
    <location>
        <begin position="34"/>
        <end position="198"/>
    </location>
</feature>
<keyword evidence="2" id="KW-0328">Glycosyltransferase</keyword>
<dbReference type="SUPFAM" id="SSF53448">
    <property type="entry name" value="Nucleotide-diphospho-sugar transferases"/>
    <property type="match status" value="1"/>
</dbReference>
<feature type="transmembrane region" description="Helical" evidence="4">
    <location>
        <begin position="305"/>
        <end position="327"/>
    </location>
</feature>
<evidence type="ECO:0000256" key="1">
    <source>
        <dbReference type="ARBA" id="ARBA00006739"/>
    </source>
</evidence>
<protein>
    <submittedName>
        <fullName evidence="6">Glycosyltransferase family 2 protein</fullName>
    </submittedName>
</protein>
<keyword evidence="3" id="KW-0808">Transferase</keyword>
<dbReference type="CDD" id="cd06423">
    <property type="entry name" value="CESA_like"/>
    <property type="match status" value="1"/>
</dbReference>
<feature type="transmembrane region" description="Helical" evidence="4">
    <location>
        <begin position="334"/>
        <end position="355"/>
    </location>
</feature>
<evidence type="ECO:0000313" key="6">
    <source>
        <dbReference type="EMBL" id="MCO5784270.1"/>
    </source>
</evidence>